<dbReference type="Pfam" id="PF06974">
    <property type="entry name" value="WS_DGAT_C"/>
    <property type="match status" value="1"/>
</dbReference>
<evidence type="ECO:0000256" key="1">
    <source>
        <dbReference type="SAM" id="MobiDB-lite"/>
    </source>
</evidence>
<gene>
    <name evidence="3" type="ORF">FHR72_004669</name>
</gene>
<dbReference type="InterPro" id="IPR009721">
    <property type="entry name" value="O-acyltransferase_WSD1_C"/>
</dbReference>
<dbReference type="EMBL" id="JACHVU010000014">
    <property type="protein sequence ID" value="MBB2993162.1"/>
    <property type="molecule type" value="Genomic_DNA"/>
</dbReference>
<dbReference type="RefSeq" id="WP_183472712.1">
    <property type="nucleotide sequence ID" value="NZ_JACHVU010000014.1"/>
</dbReference>
<keyword evidence="4" id="KW-1185">Reference proteome</keyword>
<sequence length="423" mass="44415">MAARRLTGVDAQSLWMSAAIPSDEFMVYAFDGPAGALGPALETVRDSARACPDLGVRVDDSGFWTYPQWAPRDVGADQFVVHEDLAGATWAEFCAALAAMAGDQLDARVRTWRLHVFADIRGIPGAAGPGTVAALQICHALADGVRGAALAGHLFGRRGDVPRAHDSTVRPRMFPVHALRAGAAHRRLTRDTRAGLVPPPAVLRTPLRTNARPEGPRGLRTVLCDRRSLSGPTVTVAVLSALSAALAGHLRALGDDPAQLGAEVPLARTGLRHSNNHFGNVGVGLYPDEEPERRTAAIAADLARRRRRAAHPVTSAESAASATIPAPLLRWGVRQFDPDVRSGTVLGNTVVSSVNRGPKDLHFGAAPVLLTTALPTLSPMMGLTHGVHGIGDTVTVSVHAAESAVADIDAYVDRLRAELGAGG</sequence>
<dbReference type="AlphaFoldDB" id="A0A839QIX8"/>
<feature type="region of interest" description="Disordered" evidence="1">
    <location>
        <begin position="196"/>
        <end position="215"/>
    </location>
</feature>
<evidence type="ECO:0000259" key="2">
    <source>
        <dbReference type="Pfam" id="PF06974"/>
    </source>
</evidence>
<evidence type="ECO:0000313" key="4">
    <source>
        <dbReference type="Proteomes" id="UP000550501"/>
    </source>
</evidence>
<accession>A0A839QIX8</accession>
<protein>
    <recommendedName>
        <fullName evidence="2">O-acyltransferase WSD1 C-terminal domain-containing protein</fullName>
    </recommendedName>
</protein>
<evidence type="ECO:0000313" key="3">
    <source>
        <dbReference type="EMBL" id="MBB2993162.1"/>
    </source>
</evidence>
<name>A0A839QIX8_MYCIR</name>
<comment type="caution">
    <text evidence="3">The sequence shown here is derived from an EMBL/GenBank/DDBJ whole genome shotgun (WGS) entry which is preliminary data.</text>
</comment>
<proteinExistence type="predicted"/>
<dbReference type="Proteomes" id="UP000550501">
    <property type="component" value="Unassembled WGS sequence"/>
</dbReference>
<feature type="domain" description="O-acyltransferase WSD1 C-terminal" evidence="2">
    <location>
        <begin position="278"/>
        <end position="419"/>
    </location>
</feature>
<organism evidence="3 4">
    <name type="scientific">Mycolicibacterium iranicum</name>
    <name type="common">Mycobacterium iranicum</name>
    <dbReference type="NCBI Taxonomy" id="912594"/>
    <lineage>
        <taxon>Bacteria</taxon>
        <taxon>Bacillati</taxon>
        <taxon>Actinomycetota</taxon>
        <taxon>Actinomycetes</taxon>
        <taxon>Mycobacteriales</taxon>
        <taxon>Mycobacteriaceae</taxon>
        <taxon>Mycolicibacterium</taxon>
    </lineage>
</organism>
<reference evidence="3 4" key="1">
    <citation type="submission" date="2020-08" db="EMBL/GenBank/DDBJ databases">
        <title>The Agave Microbiome: Exploring the role of microbial communities in plant adaptations to desert environments.</title>
        <authorList>
            <person name="Partida-Martinez L.P."/>
        </authorList>
    </citation>
    <scope>NUCLEOTIDE SEQUENCE [LARGE SCALE GENOMIC DNA]</scope>
    <source>
        <strain evidence="3 4">AT2.18</strain>
    </source>
</reference>